<protein>
    <submittedName>
        <fullName evidence="1">Uncharacterized protein</fullName>
    </submittedName>
</protein>
<proteinExistence type="predicted"/>
<evidence type="ECO:0000313" key="2">
    <source>
        <dbReference type="Proteomes" id="UP000238042"/>
    </source>
</evidence>
<name>A0A2S8AE44_9FLAO</name>
<dbReference type="RefSeq" id="WP_105246807.1">
    <property type="nucleotide sequence ID" value="NZ_PSZM01000036.1"/>
</dbReference>
<organism evidence="1 2">
    <name type="scientific">Apibacter adventoris</name>
    <dbReference type="NCBI Taxonomy" id="1679466"/>
    <lineage>
        <taxon>Bacteria</taxon>
        <taxon>Pseudomonadati</taxon>
        <taxon>Bacteroidota</taxon>
        <taxon>Flavobacteriia</taxon>
        <taxon>Flavobacteriales</taxon>
        <taxon>Weeksellaceae</taxon>
        <taxon>Apibacter</taxon>
    </lineage>
</organism>
<dbReference type="Proteomes" id="UP000238042">
    <property type="component" value="Unassembled WGS sequence"/>
</dbReference>
<dbReference type="AlphaFoldDB" id="A0A2S8AE44"/>
<dbReference type="EMBL" id="PSZM01000036">
    <property type="protein sequence ID" value="PQL93235.1"/>
    <property type="molecule type" value="Genomic_DNA"/>
</dbReference>
<dbReference type="OrthoDB" id="719419at2"/>
<accession>A0A2S8AE44</accession>
<comment type="caution">
    <text evidence="1">The sequence shown here is derived from an EMBL/GenBank/DDBJ whole genome shotgun (WGS) entry which is preliminary data.</text>
</comment>
<reference evidence="1 2" key="1">
    <citation type="submission" date="2018-02" db="EMBL/GenBank/DDBJ databases">
        <title>Genome sequences of Apibacter spp., gut symbionts of Asian honey bees.</title>
        <authorList>
            <person name="Kwong W.K."/>
            <person name="Steele M.I."/>
            <person name="Moran N.A."/>
        </authorList>
    </citation>
    <scope>NUCLEOTIDE SEQUENCE [LARGE SCALE GENOMIC DNA]</scope>
    <source>
        <strain evidence="2">wkB301</strain>
    </source>
</reference>
<gene>
    <name evidence="1" type="ORF">C4S77_06125</name>
</gene>
<sequence length="109" mass="12223">MKISGTFGGKLEISTDIKVQSKYMTKQGVEVAFEAGVKADCYFKITANPNFNKENKVDWTTEFSGLVVTLYFKVQFSSKKDGTRPKKINPIKLIPSYKGEPVNMVFGKD</sequence>
<evidence type="ECO:0000313" key="1">
    <source>
        <dbReference type="EMBL" id="PQL93235.1"/>
    </source>
</evidence>
<keyword evidence="2" id="KW-1185">Reference proteome</keyword>